<reference evidence="2 3" key="1">
    <citation type="submission" date="2024-01" db="EMBL/GenBank/DDBJ databases">
        <authorList>
            <person name="Allen C."/>
            <person name="Tagirdzhanova G."/>
        </authorList>
    </citation>
    <scope>NUCLEOTIDE SEQUENCE [LARGE SCALE GENOMIC DNA]</scope>
</reference>
<organism evidence="2 3">
    <name type="scientific">Sporothrix bragantina</name>
    <dbReference type="NCBI Taxonomy" id="671064"/>
    <lineage>
        <taxon>Eukaryota</taxon>
        <taxon>Fungi</taxon>
        <taxon>Dikarya</taxon>
        <taxon>Ascomycota</taxon>
        <taxon>Pezizomycotina</taxon>
        <taxon>Sordariomycetes</taxon>
        <taxon>Sordariomycetidae</taxon>
        <taxon>Ophiostomatales</taxon>
        <taxon>Ophiostomataceae</taxon>
        <taxon>Sporothrix</taxon>
    </lineage>
</organism>
<name>A0ABP0AVW0_9PEZI</name>
<feature type="region of interest" description="Disordered" evidence="1">
    <location>
        <begin position="135"/>
        <end position="233"/>
    </location>
</feature>
<feature type="compositionally biased region" description="Basic and acidic residues" evidence="1">
    <location>
        <begin position="205"/>
        <end position="218"/>
    </location>
</feature>
<dbReference type="Proteomes" id="UP001642406">
    <property type="component" value="Unassembled WGS sequence"/>
</dbReference>
<dbReference type="EMBL" id="CAWUHC010000006">
    <property type="protein sequence ID" value="CAK7211396.1"/>
    <property type="molecule type" value="Genomic_DNA"/>
</dbReference>
<comment type="caution">
    <text evidence="2">The sequence shown here is derived from an EMBL/GenBank/DDBJ whole genome shotgun (WGS) entry which is preliminary data.</text>
</comment>
<sequence>MSAHSFVVKYGQYLHGNPLRDRKVVLSREVIQSRKLTRVDVVEPSDIVGRFIQEARTATEDAKQDAGNVLLLVFCHNIDGDTLALDYTGNTKLSISALHETLDPATSSERFPGSIFARSVIKALTTVDCELFRDKSMPESSSSSTRTSVDGSETSSTTDQAMEIDGESSSPIRRSAKARGKRSTKSPTQLSGLGPPKVRPTKRPAPKDDADKKNKADGDVAMQDAASGPVKTRKIATAFPKRISRRGFKTAEQHAACQAFLSSVWDVCRGKHHQWCDHEFDFSPSSYTNEWKMPWASPDGNVQHLSYYQARWNMLQTHAYRPETATTFSGPDMLAGQFTSQVDLNRVRMMVSLWRITCPGDHLYDDGPRMEAFMTMCARSGRPTISREQIRDGSPEDEFTSIYKYNFVAVLQHRYQMAMLAEDLVEAMELPRPGGKTCLHWYEPDWKEWMLQEYGVFVDELERIKSAIFGVFDQEGCSLASLITPAAEQGPVFHRFIRYMAAAIIEGLYRDSVEGDAFVTQRIWTKGMAVLEFFKVSKSYLEEKALADPKVRDLANAWAESMQPESFVNYLSGMFSYLWG</sequence>
<keyword evidence="3" id="KW-1185">Reference proteome</keyword>
<evidence type="ECO:0000256" key="1">
    <source>
        <dbReference type="SAM" id="MobiDB-lite"/>
    </source>
</evidence>
<gene>
    <name evidence="2" type="ORF">SBRCBS47491_001112</name>
</gene>
<evidence type="ECO:0000313" key="2">
    <source>
        <dbReference type="EMBL" id="CAK7211396.1"/>
    </source>
</evidence>
<accession>A0ABP0AVW0</accession>
<evidence type="ECO:0000313" key="3">
    <source>
        <dbReference type="Proteomes" id="UP001642406"/>
    </source>
</evidence>
<protein>
    <submittedName>
        <fullName evidence="2">Uncharacterized protein</fullName>
    </submittedName>
</protein>
<feature type="compositionally biased region" description="Polar residues" evidence="1">
    <location>
        <begin position="149"/>
        <end position="160"/>
    </location>
</feature>
<feature type="compositionally biased region" description="Basic residues" evidence="1">
    <location>
        <begin position="174"/>
        <end position="184"/>
    </location>
</feature>
<proteinExistence type="predicted"/>